<comment type="similarity">
    <text evidence="12 13">Belongs to the DnaG primase family.</text>
</comment>
<dbReference type="GO" id="GO:0005737">
    <property type="term" value="C:cytoplasm"/>
    <property type="evidence" value="ECO:0007669"/>
    <property type="project" value="TreeGrafter"/>
</dbReference>
<dbReference type="InterPro" id="IPR034151">
    <property type="entry name" value="TOPRIM_DnaG_bac"/>
</dbReference>
<dbReference type="SUPFAM" id="SSF57783">
    <property type="entry name" value="Zinc beta-ribbon"/>
    <property type="match status" value="1"/>
</dbReference>
<dbReference type="PATRIC" id="fig|867902.3.peg.1376"/>
<feature type="domain" description="Toprim" evidence="14">
    <location>
        <begin position="260"/>
        <end position="343"/>
    </location>
</feature>
<dbReference type="RefSeq" id="WP_014791139.1">
    <property type="nucleotide sequence ID" value="NC_018016.1"/>
</dbReference>
<dbReference type="EMBL" id="CP003283">
    <property type="protein sequence ID" value="AFL97577.1"/>
    <property type="molecule type" value="Genomic_DNA"/>
</dbReference>
<evidence type="ECO:0000256" key="5">
    <source>
        <dbReference type="ARBA" id="ARBA00022705"/>
    </source>
</evidence>
<name>I4A0U3_ORNRL</name>
<dbReference type="SMART" id="SM00493">
    <property type="entry name" value="TOPRIM"/>
    <property type="match status" value="1"/>
</dbReference>
<evidence type="ECO:0000256" key="8">
    <source>
        <dbReference type="ARBA" id="ARBA00022833"/>
    </source>
</evidence>
<organism evidence="15 16">
    <name type="scientific">Ornithobacterium rhinotracheale (strain ATCC 51463 / DSM 15997 / CCUG 23171 / CIP 104009 / LMG 9086)</name>
    <dbReference type="NCBI Taxonomy" id="867902"/>
    <lineage>
        <taxon>Bacteria</taxon>
        <taxon>Pseudomonadati</taxon>
        <taxon>Bacteroidota</taxon>
        <taxon>Flavobacteriia</taxon>
        <taxon>Flavobacteriales</taxon>
        <taxon>Weeksellaceae</taxon>
        <taxon>Ornithobacterium</taxon>
    </lineage>
</organism>
<evidence type="ECO:0000313" key="15">
    <source>
        <dbReference type="EMBL" id="AFL97577.1"/>
    </source>
</evidence>
<gene>
    <name evidence="12" type="primary">dnaG</name>
    <name evidence="15" type="ordered locus">Ornrh_1404</name>
</gene>
<comment type="cofactor">
    <cofactor evidence="13">
        <name>Zn(2+)</name>
        <dbReference type="ChEBI" id="CHEBI:29105"/>
    </cofactor>
    <text evidence="13">Binds 1 zinc ion per monomer.</text>
</comment>
<dbReference type="Pfam" id="PF08275">
    <property type="entry name" value="DNAG_N"/>
    <property type="match status" value="1"/>
</dbReference>
<dbReference type="InterPro" id="IPR006295">
    <property type="entry name" value="DNA_primase_DnaG"/>
</dbReference>
<dbReference type="PANTHER" id="PTHR30313">
    <property type="entry name" value="DNA PRIMASE"/>
    <property type="match status" value="1"/>
</dbReference>
<keyword evidence="2 12" id="KW-0639">Primosome</keyword>
<evidence type="ECO:0000259" key="14">
    <source>
        <dbReference type="PROSITE" id="PS50880"/>
    </source>
</evidence>
<protein>
    <recommendedName>
        <fullName evidence="12 13">DNA primase</fullName>
        <ecNumber evidence="12">2.7.7.101</ecNumber>
    </recommendedName>
</protein>
<dbReference type="InterPro" id="IPR002694">
    <property type="entry name" value="Znf_CHC2"/>
</dbReference>
<reference evidence="15 16" key="1">
    <citation type="submission" date="2012-06" db="EMBL/GenBank/DDBJ databases">
        <title>The complete genome of Ornithobacterium rhinotracheale DSM 15997.</title>
        <authorList>
            <consortium name="US DOE Joint Genome Institute (JGI-PGF)"/>
            <person name="Lucas S."/>
            <person name="Copeland A."/>
            <person name="Lapidus A."/>
            <person name="Goodwin L."/>
            <person name="Pitluck S."/>
            <person name="Peters L."/>
            <person name="Mikhailova N."/>
            <person name="Teshima H."/>
            <person name="Kyrpides N."/>
            <person name="Mavromatis K."/>
            <person name="Pagani I."/>
            <person name="Ivanova N."/>
            <person name="Ovchinnikova G."/>
            <person name="Zeytun A."/>
            <person name="Detter J.C."/>
            <person name="Han C."/>
            <person name="Land M."/>
            <person name="Hauser L."/>
            <person name="Markowitz V."/>
            <person name="Cheng J.-F."/>
            <person name="Hugenholtz P."/>
            <person name="Woyke T."/>
            <person name="Wu D."/>
            <person name="Lang E."/>
            <person name="Kopitz M."/>
            <person name="Brambilla E."/>
            <person name="Klenk H.-P."/>
            <person name="Eisen J.A."/>
        </authorList>
    </citation>
    <scope>NUCLEOTIDE SEQUENCE [LARGE SCALE GENOMIC DNA]</scope>
    <source>
        <strain evidence="16">ATCC 51463 / DSM 15997 / CCUG 23171 / LMG 9086</strain>
    </source>
</reference>
<comment type="subunit">
    <text evidence="12">Monomer. Interacts with DnaB.</text>
</comment>
<dbReference type="HOGENOM" id="CLU_013501_3_0_10"/>
<dbReference type="InterPro" id="IPR050219">
    <property type="entry name" value="DnaG_primase"/>
</dbReference>
<evidence type="ECO:0000256" key="3">
    <source>
        <dbReference type="ARBA" id="ARBA00022679"/>
    </source>
</evidence>
<keyword evidence="10 12" id="KW-0238">DNA-binding</keyword>
<dbReference type="InterPro" id="IPR013264">
    <property type="entry name" value="DNAG_N"/>
</dbReference>
<dbReference type="GO" id="GO:1990077">
    <property type="term" value="C:primosome complex"/>
    <property type="evidence" value="ECO:0007669"/>
    <property type="project" value="UniProtKB-KW"/>
</dbReference>
<dbReference type="KEGG" id="orh:Ornrh_1404"/>
<dbReference type="InterPro" id="IPR006171">
    <property type="entry name" value="TOPRIM_dom"/>
</dbReference>
<dbReference type="eggNOG" id="COG0358">
    <property type="taxonomic scope" value="Bacteria"/>
</dbReference>
<dbReference type="GO" id="GO:0008270">
    <property type="term" value="F:zinc ion binding"/>
    <property type="evidence" value="ECO:0007669"/>
    <property type="project" value="UniProtKB-KW"/>
</dbReference>
<dbReference type="Gene3D" id="3.40.1360.10">
    <property type="match status" value="1"/>
</dbReference>
<keyword evidence="4 12" id="KW-0548">Nucleotidyltransferase</keyword>
<keyword evidence="9" id="KW-0460">Magnesium</keyword>
<dbReference type="AlphaFoldDB" id="I4A0U3"/>
<dbReference type="PIRSF" id="PIRSF002811">
    <property type="entry name" value="DnaG"/>
    <property type="match status" value="1"/>
</dbReference>
<dbReference type="PANTHER" id="PTHR30313:SF2">
    <property type="entry name" value="DNA PRIMASE"/>
    <property type="match status" value="1"/>
</dbReference>
<evidence type="ECO:0000256" key="2">
    <source>
        <dbReference type="ARBA" id="ARBA00022515"/>
    </source>
</evidence>
<dbReference type="Gene3D" id="3.90.980.10">
    <property type="entry name" value="DNA primase, catalytic core, N-terminal domain"/>
    <property type="match status" value="1"/>
</dbReference>
<proteinExistence type="inferred from homology"/>
<dbReference type="Pfam" id="PF13155">
    <property type="entry name" value="Toprim_2"/>
    <property type="match status" value="1"/>
</dbReference>
<dbReference type="GO" id="GO:0006269">
    <property type="term" value="P:DNA replication, synthesis of primer"/>
    <property type="evidence" value="ECO:0007669"/>
    <property type="project" value="UniProtKB-UniRule"/>
</dbReference>
<keyword evidence="11 12" id="KW-0804">Transcription</keyword>
<evidence type="ECO:0000256" key="6">
    <source>
        <dbReference type="ARBA" id="ARBA00022723"/>
    </source>
</evidence>
<dbReference type="InterPro" id="IPR036977">
    <property type="entry name" value="DNA_primase_Znf_CHC2"/>
</dbReference>
<keyword evidence="6 13" id="KW-0479">Metal-binding</keyword>
<evidence type="ECO:0000256" key="7">
    <source>
        <dbReference type="ARBA" id="ARBA00022771"/>
    </source>
</evidence>
<dbReference type="FunFam" id="3.90.580.10:FF:000001">
    <property type="entry name" value="DNA primase"/>
    <property type="match status" value="1"/>
</dbReference>
<accession>I4A0U3</accession>
<comment type="catalytic activity">
    <reaction evidence="12">
        <text>ssDNA + n NTP = ssDNA/pppN(pN)n-1 hybrid + (n-1) diphosphate.</text>
        <dbReference type="EC" id="2.7.7.101"/>
    </reaction>
</comment>
<evidence type="ECO:0000313" key="16">
    <source>
        <dbReference type="Proteomes" id="UP000006051"/>
    </source>
</evidence>
<sequence length="650" mass="73683">MITQSTIDEIFSTARVEEVIGDFIQLKKSGSNFKGFSPFSNEKTPSFMVSPAKQIWKDFSSGKGGSVVSFLMEHEQFTYPEALRWLAKRYNIAIEEDQAQSAEQLAQAKEKENQFTLTAFAAKFFKEQLHNTEEGLIVGLSYFKERGFNDKTIETFDLGYSPKAWEAFTQYAKDNGYSVDLLKNTGLTVGSGDRAVDRFRERVMFPIHSFSGRILGFGGRILNNQAKAAKYLNSPENEIYHKSKILYGIYQAKQSILKKDECILVEGYTDVLSLHQAGIENVVASSGTALTPEQIRLIKRLTHNLILIYDGDAAGIKASFRGIDLILAQELNAKIVVLPDGDDPDSFAKKHSDTEIQAFIAENAVDFIEFKIKILSEEAGNDPSKRAEMVSSVVHSIALIPNLIQRELYVQKASHLLDLREETLFRQLSVELQEIAKESRGGTSQNSAELSAAIKIAKPSDEPNFKIQDKTAQVEEQILEVITLSEDKKYTFKSLASAEKDEFYESTVLEEVLANLEEDEMEFSTPFYKARLAEIRNQWEEKGKIDVSEFMRQADERVVAMYTNFLTEKYFLSDWKNHGTHVPTLEENTPLHTQHLMLTYKVLNIKKQAQQAKEELKKDLEPAERMAVLKNLMYLKQVLTKAEILLDKSV</sequence>
<comment type="function">
    <text evidence="12 13">RNA polymerase that catalyzes the synthesis of short RNA molecules used as primers for DNA polymerase during DNA replication.</text>
</comment>
<dbReference type="SMART" id="SM00400">
    <property type="entry name" value="ZnF_CHCC"/>
    <property type="match status" value="1"/>
</dbReference>
<keyword evidence="8 13" id="KW-0862">Zinc</keyword>
<keyword evidence="1 12" id="KW-0240">DNA-directed RNA polymerase</keyword>
<dbReference type="CDD" id="cd03364">
    <property type="entry name" value="TOPRIM_DnaG_primases"/>
    <property type="match status" value="1"/>
</dbReference>
<evidence type="ECO:0000256" key="1">
    <source>
        <dbReference type="ARBA" id="ARBA00022478"/>
    </source>
</evidence>
<dbReference type="GeneID" id="97258056"/>
<keyword evidence="3 12" id="KW-0808">Transferase</keyword>
<dbReference type="Pfam" id="PF01807">
    <property type="entry name" value="Zn_ribbon_DnaG"/>
    <property type="match status" value="1"/>
</dbReference>
<evidence type="ECO:0000256" key="4">
    <source>
        <dbReference type="ARBA" id="ARBA00022695"/>
    </source>
</evidence>
<dbReference type="GO" id="GO:0003899">
    <property type="term" value="F:DNA-directed RNA polymerase activity"/>
    <property type="evidence" value="ECO:0007669"/>
    <property type="project" value="UniProtKB-UniRule"/>
</dbReference>
<evidence type="ECO:0000256" key="10">
    <source>
        <dbReference type="ARBA" id="ARBA00023125"/>
    </source>
</evidence>
<dbReference type="GO" id="GO:0003677">
    <property type="term" value="F:DNA binding"/>
    <property type="evidence" value="ECO:0007669"/>
    <property type="project" value="UniProtKB-KW"/>
</dbReference>
<dbReference type="FunFam" id="3.40.1360.10:FF:000002">
    <property type="entry name" value="DNA primase"/>
    <property type="match status" value="1"/>
</dbReference>
<dbReference type="Gene3D" id="3.90.580.10">
    <property type="entry name" value="Zinc finger, CHC2-type domain"/>
    <property type="match status" value="1"/>
</dbReference>
<dbReference type="PROSITE" id="PS50880">
    <property type="entry name" value="TOPRIM"/>
    <property type="match status" value="1"/>
</dbReference>
<dbReference type="InterPro" id="IPR037068">
    <property type="entry name" value="DNA_primase_core_N_sf"/>
</dbReference>
<dbReference type="InterPro" id="IPR019475">
    <property type="entry name" value="DNA_primase_DnaB-bd"/>
</dbReference>
<keyword evidence="16" id="KW-1185">Reference proteome</keyword>
<dbReference type="Proteomes" id="UP000006051">
    <property type="component" value="Chromosome"/>
</dbReference>
<dbReference type="HAMAP" id="MF_00974">
    <property type="entry name" value="DNA_primase_DnaG"/>
    <property type="match status" value="1"/>
</dbReference>
<dbReference type="EC" id="2.7.7.101" evidence="12"/>
<dbReference type="GO" id="GO:0000428">
    <property type="term" value="C:DNA-directed RNA polymerase complex"/>
    <property type="evidence" value="ECO:0007669"/>
    <property type="project" value="UniProtKB-KW"/>
</dbReference>
<comment type="caution">
    <text evidence="12">Lacks conserved residue(s) required for the propagation of feature annotation.</text>
</comment>
<evidence type="ECO:0000256" key="11">
    <source>
        <dbReference type="ARBA" id="ARBA00023163"/>
    </source>
</evidence>
<keyword evidence="5 12" id="KW-0235">DNA replication</keyword>
<dbReference type="InterPro" id="IPR030846">
    <property type="entry name" value="DnaG_bac"/>
</dbReference>
<dbReference type="NCBIfam" id="TIGR01391">
    <property type="entry name" value="dnaG"/>
    <property type="match status" value="1"/>
</dbReference>
<keyword evidence="7" id="KW-0863">Zinc-finger</keyword>
<dbReference type="Pfam" id="PF10410">
    <property type="entry name" value="DnaB_bind"/>
    <property type="match status" value="1"/>
</dbReference>
<dbReference type="GeneID" id="71568804"/>
<evidence type="ECO:0000256" key="9">
    <source>
        <dbReference type="ARBA" id="ARBA00022842"/>
    </source>
</evidence>
<dbReference type="SUPFAM" id="SSF56731">
    <property type="entry name" value="DNA primase core"/>
    <property type="match status" value="1"/>
</dbReference>
<dbReference type="STRING" id="867902.Ornrh_1404"/>
<evidence type="ECO:0000256" key="13">
    <source>
        <dbReference type="PIRNR" id="PIRNR002811"/>
    </source>
</evidence>
<evidence type="ECO:0000256" key="12">
    <source>
        <dbReference type="HAMAP-Rule" id="MF_00974"/>
    </source>
</evidence>